<reference evidence="1 2" key="1">
    <citation type="submission" date="2020-08" db="EMBL/GenBank/DDBJ databases">
        <title>Genomic Encyclopedia of Type Strains, Phase IV (KMG-IV): sequencing the most valuable type-strain genomes for metagenomic binning, comparative biology and taxonomic classification.</title>
        <authorList>
            <person name="Goeker M."/>
        </authorList>
    </citation>
    <scope>NUCLEOTIDE SEQUENCE [LARGE SCALE GENOMIC DNA]</scope>
    <source>
        <strain evidence="1 2">DSM 23447</strain>
    </source>
</reference>
<accession>A0A7W6INX9</accession>
<dbReference type="AlphaFoldDB" id="A0A7W6INX9"/>
<gene>
    <name evidence="1" type="ORF">GGR20_002153</name>
</gene>
<keyword evidence="2" id="KW-1185">Reference proteome</keyword>
<organism evidence="1 2">
    <name type="scientific">Devosia subaequoris</name>
    <dbReference type="NCBI Taxonomy" id="395930"/>
    <lineage>
        <taxon>Bacteria</taxon>
        <taxon>Pseudomonadati</taxon>
        <taxon>Pseudomonadota</taxon>
        <taxon>Alphaproteobacteria</taxon>
        <taxon>Hyphomicrobiales</taxon>
        <taxon>Devosiaceae</taxon>
        <taxon>Devosia</taxon>
    </lineage>
</organism>
<name>A0A7W6INX9_9HYPH</name>
<sequence>MTSPSGEVLVVQNCNALQRPFGVIEATAHRGTMMGNRGDLRGEDGSLRRQWQTKRWICCTLHSKKGTNVTFDRPGRYYPLFFTDEAVALSAGHRPCAQCRRHDYEQFRTAWAAAHHSAILPTAEEIDAKIHVARLERLGQFMEAASALPSGTFVSRMQFPQEPILIWQGRAMRWTFGGYGKTEPIPDDEVVIVLTPEPIVRVLSLGYPISCPSFLTNDLL</sequence>
<evidence type="ECO:0000313" key="1">
    <source>
        <dbReference type="EMBL" id="MBB4052510.1"/>
    </source>
</evidence>
<dbReference type="Proteomes" id="UP000547011">
    <property type="component" value="Unassembled WGS sequence"/>
</dbReference>
<comment type="caution">
    <text evidence="1">The sequence shown here is derived from an EMBL/GenBank/DDBJ whole genome shotgun (WGS) entry which is preliminary data.</text>
</comment>
<evidence type="ECO:0000313" key="2">
    <source>
        <dbReference type="Proteomes" id="UP000547011"/>
    </source>
</evidence>
<protein>
    <submittedName>
        <fullName evidence="1">Uncharacterized protein</fullName>
    </submittedName>
</protein>
<proteinExistence type="predicted"/>
<dbReference type="EMBL" id="JACIEW010000004">
    <property type="protein sequence ID" value="MBB4052510.1"/>
    <property type="molecule type" value="Genomic_DNA"/>
</dbReference>